<feature type="region of interest" description="Disordered" evidence="1">
    <location>
        <begin position="1"/>
        <end position="74"/>
    </location>
</feature>
<dbReference type="GO" id="GO:0005509">
    <property type="term" value="F:calcium ion binding"/>
    <property type="evidence" value="ECO:0007669"/>
    <property type="project" value="InterPro"/>
</dbReference>
<dbReference type="PROSITE" id="PS50222">
    <property type="entry name" value="EF_HAND_2"/>
    <property type="match status" value="1"/>
</dbReference>
<evidence type="ECO:0000313" key="3">
    <source>
        <dbReference type="EMBL" id="QDW67939.1"/>
    </source>
</evidence>
<dbReference type="PROSITE" id="PS00018">
    <property type="entry name" value="EF_HAND_1"/>
    <property type="match status" value="1"/>
</dbReference>
<dbReference type="Pfam" id="PF13202">
    <property type="entry name" value="EF-hand_5"/>
    <property type="match status" value="2"/>
</dbReference>
<organism evidence="3 4">
    <name type="scientific">Luteimonas granuli</name>
    <dbReference type="NCBI Taxonomy" id="1176533"/>
    <lineage>
        <taxon>Bacteria</taxon>
        <taxon>Pseudomonadati</taxon>
        <taxon>Pseudomonadota</taxon>
        <taxon>Gammaproteobacteria</taxon>
        <taxon>Lysobacterales</taxon>
        <taxon>Lysobacteraceae</taxon>
        <taxon>Luteimonas</taxon>
    </lineage>
</organism>
<evidence type="ECO:0000313" key="4">
    <source>
        <dbReference type="Proteomes" id="UP000316584"/>
    </source>
</evidence>
<gene>
    <name evidence="3" type="ORF">FPZ22_10435</name>
</gene>
<dbReference type="KEGG" id="lug:FPZ22_10435"/>
<dbReference type="AlphaFoldDB" id="A0A518N7Q1"/>
<sequence>MPVEAAVRSRQAAGSANAAGSVARQAALEAEAAAETARVATDTPPTPQVPQRKPPTGTYPSEPQVTITSSTPDSVIGEYRIDMAAMDRNGDGVLSRAEARGNATLTAEFNAVDNNNDGALDAHELKGWMR</sequence>
<evidence type="ECO:0000259" key="2">
    <source>
        <dbReference type="PROSITE" id="PS50222"/>
    </source>
</evidence>
<dbReference type="InterPro" id="IPR011992">
    <property type="entry name" value="EF-hand-dom_pair"/>
</dbReference>
<dbReference type="OrthoDB" id="6025648at2"/>
<keyword evidence="4" id="KW-1185">Reference proteome</keyword>
<dbReference type="Proteomes" id="UP000316584">
    <property type="component" value="Chromosome"/>
</dbReference>
<feature type="compositionally biased region" description="Polar residues" evidence="1">
    <location>
        <begin position="58"/>
        <end position="73"/>
    </location>
</feature>
<name>A0A518N7Q1_9GAMM</name>
<proteinExistence type="predicted"/>
<evidence type="ECO:0000256" key="1">
    <source>
        <dbReference type="SAM" id="MobiDB-lite"/>
    </source>
</evidence>
<accession>A0A518N7Q1</accession>
<feature type="compositionally biased region" description="Low complexity" evidence="1">
    <location>
        <begin position="8"/>
        <end position="56"/>
    </location>
</feature>
<dbReference type="SUPFAM" id="SSF47473">
    <property type="entry name" value="EF-hand"/>
    <property type="match status" value="1"/>
</dbReference>
<protein>
    <recommendedName>
        <fullName evidence="2">EF-hand domain-containing protein</fullName>
    </recommendedName>
</protein>
<reference evidence="3 4" key="1">
    <citation type="submission" date="2019-07" db="EMBL/GenBank/DDBJ databases">
        <title>Full genome sequence of Luteimonas sp. Gr-4.</title>
        <authorList>
            <person name="Im W.-T."/>
        </authorList>
    </citation>
    <scope>NUCLEOTIDE SEQUENCE [LARGE SCALE GENOMIC DNA]</scope>
    <source>
        <strain evidence="3 4">Gr-4</strain>
    </source>
</reference>
<dbReference type="InterPro" id="IPR018247">
    <property type="entry name" value="EF_Hand_1_Ca_BS"/>
</dbReference>
<dbReference type="EMBL" id="CP042218">
    <property type="protein sequence ID" value="QDW67939.1"/>
    <property type="molecule type" value="Genomic_DNA"/>
</dbReference>
<dbReference type="Gene3D" id="1.10.238.10">
    <property type="entry name" value="EF-hand"/>
    <property type="match status" value="1"/>
</dbReference>
<dbReference type="InterPro" id="IPR002048">
    <property type="entry name" value="EF_hand_dom"/>
</dbReference>
<feature type="domain" description="EF-hand" evidence="2">
    <location>
        <begin position="100"/>
        <end position="130"/>
    </location>
</feature>